<feature type="transmembrane region" description="Helical" evidence="5">
    <location>
        <begin position="152"/>
        <end position="173"/>
    </location>
</feature>
<feature type="transmembrane region" description="Helical" evidence="5">
    <location>
        <begin position="89"/>
        <end position="108"/>
    </location>
</feature>
<dbReference type="PROSITE" id="PS51007">
    <property type="entry name" value="CYTC"/>
    <property type="match status" value="1"/>
</dbReference>
<feature type="transmembrane region" description="Helical" evidence="5">
    <location>
        <begin position="12"/>
        <end position="33"/>
    </location>
</feature>
<feature type="transmembrane region" description="Helical" evidence="5">
    <location>
        <begin position="179"/>
        <end position="199"/>
    </location>
</feature>
<name>A0A317CHH9_9GAMM</name>
<evidence type="ECO:0000259" key="6">
    <source>
        <dbReference type="PROSITE" id="PS51007"/>
    </source>
</evidence>
<dbReference type="Pfam" id="PF06181">
    <property type="entry name" value="Urate_ox_N"/>
    <property type="match status" value="1"/>
</dbReference>
<evidence type="ECO:0000256" key="5">
    <source>
        <dbReference type="SAM" id="Phobius"/>
    </source>
</evidence>
<evidence type="ECO:0000256" key="3">
    <source>
        <dbReference type="ARBA" id="ARBA00023004"/>
    </source>
</evidence>
<feature type="transmembrane region" description="Helical" evidence="5">
    <location>
        <begin position="120"/>
        <end position="140"/>
    </location>
</feature>
<dbReference type="AlphaFoldDB" id="A0A317CHH9"/>
<evidence type="ECO:0000313" key="7">
    <source>
        <dbReference type="EMBL" id="PWQ96863.1"/>
    </source>
</evidence>
<keyword evidence="5" id="KW-0472">Membrane</keyword>
<organism evidence="7 8">
    <name type="scientific">Leucothrix pacifica</name>
    <dbReference type="NCBI Taxonomy" id="1247513"/>
    <lineage>
        <taxon>Bacteria</taxon>
        <taxon>Pseudomonadati</taxon>
        <taxon>Pseudomonadota</taxon>
        <taxon>Gammaproteobacteria</taxon>
        <taxon>Thiotrichales</taxon>
        <taxon>Thiotrichaceae</taxon>
        <taxon>Leucothrix</taxon>
    </lineage>
</organism>
<accession>A0A317CHH9</accession>
<dbReference type="GO" id="GO:0009055">
    <property type="term" value="F:electron transfer activity"/>
    <property type="evidence" value="ECO:0007669"/>
    <property type="project" value="InterPro"/>
</dbReference>
<evidence type="ECO:0000256" key="4">
    <source>
        <dbReference type="PROSITE-ProRule" id="PRU00433"/>
    </source>
</evidence>
<keyword evidence="8" id="KW-1185">Reference proteome</keyword>
<dbReference type="OrthoDB" id="9787495at2"/>
<reference evidence="7 8" key="1">
    <citation type="submission" date="2018-05" db="EMBL/GenBank/DDBJ databases">
        <title>Leucothrix arctica sp. nov., isolated from Arctic seawater.</title>
        <authorList>
            <person name="Choi A."/>
            <person name="Baek K."/>
        </authorList>
    </citation>
    <scope>NUCLEOTIDE SEQUENCE [LARGE SCALE GENOMIC DNA]</scope>
    <source>
        <strain evidence="7 8">JCM 18388</strain>
    </source>
</reference>
<protein>
    <recommendedName>
        <fullName evidence="6">Cytochrome c domain-containing protein</fullName>
    </recommendedName>
</protein>
<evidence type="ECO:0000256" key="1">
    <source>
        <dbReference type="ARBA" id="ARBA00022617"/>
    </source>
</evidence>
<dbReference type="GO" id="GO:0046872">
    <property type="term" value="F:metal ion binding"/>
    <property type="evidence" value="ECO:0007669"/>
    <property type="project" value="UniProtKB-KW"/>
</dbReference>
<dbReference type="EMBL" id="QGKM01000030">
    <property type="protein sequence ID" value="PWQ96863.1"/>
    <property type="molecule type" value="Genomic_DNA"/>
</dbReference>
<evidence type="ECO:0000256" key="2">
    <source>
        <dbReference type="ARBA" id="ARBA00022723"/>
    </source>
</evidence>
<keyword evidence="5" id="KW-0812">Transmembrane</keyword>
<dbReference type="InterPro" id="IPR036909">
    <property type="entry name" value="Cyt_c-like_dom_sf"/>
</dbReference>
<feature type="transmembrane region" description="Helical" evidence="5">
    <location>
        <begin position="282"/>
        <end position="301"/>
    </location>
</feature>
<feature type="transmembrane region" description="Helical" evidence="5">
    <location>
        <begin position="232"/>
        <end position="250"/>
    </location>
</feature>
<sequence length="403" mass="45167">MEAYLLDWANLLMRWLHVIVGIAWIGASFYFVMLDNSIRPSKKDEDKKRGVHGELWAVHGGGFYHSQKFLTGPKDEPLSKNLHWSYWEAYSTWLSGMGMMLIIYWIGAKSYLIDNSVMELTSTQAISISIGFIALSWIVYDQLCRYLEGRDKLLAGLVFVLIIAIDYALFQIFSARAAYLHVGAIMGTMMVANVAMRIIPGQRRMVAQIRAGEPVDGRPGIIGKQRSVHNTYFTLPVLFIMISTHYPMTFSHEKGWLVLAVIMLAGVFIRQFFVLKHQGKKVWLYPVFGVALLVALIIAMAPNTYKSPMPEKVDPNAPVISAVSDADVLAIVQTRCAMCHAANPNYPGFYAPPKGIILETPEQLEQHAALVASTIASKYMPLANLSKMTDEERAKIAFWAAEQ</sequence>
<feature type="domain" description="Cytochrome c" evidence="6">
    <location>
        <begin position="320"/>
        <end position="403"/>
    </location>
</feature>
<keyword evidence="1 4" id="KW-0349">Heme</keyword>
<dbReference type="Proteomes" id="UP000245539">
    <property type="component" value="Unassembled WGS sequence"/>
</dbReference>
<keyword evidence="2 4" id="KW-0479">Metal-binding</keyword>
<dbReference type="InterPro" id="IPR009056">
    <property type="entry name" value="Cyt_c-like_dom"/>
</dbReference>
<gene>
    <name evidence="7" type="ORF">DKW60_11665</name>
</gene>
<keyword evidence="3 4" id="KW-0408">Iron</keyword>
<evidence type="ECO:0000313" key="8">
    <source>
        <dbReference type="Proteomes" id="UP000245539"/>
    </source>
</evidence>
<dbReference type="SUPFAM" id="SSF46626">
    <property type="entry name" value="Cytochrome c"/>
    <property type="match status" value="1"/>
</dbReference>
<dbReference type="RefSeq" id="WP_109837834.1">
    <property type="nucleotide sequence ID" value="NZ_QGKM01000030.1"/>
</dbReference>
<dbReference type="InterPro" id="IPR010389">
    <property type="entry name" value="Urate_ox_N"/>
</dbReference>
<feature type="transmembrane region" description="Helical" evidence="5">
    <location>
        <begin position="256"/>
        <end position="275"/>
    </location>
</feature>
<comment type="caution">
    <text evidence="7">The sequence shown here is derived from an EMBL/GenBank/DDBJ whole genome shotgun (WGS) entry which is preliminary data.</text>
</comment>
<keyword evidence="5" id="KW-1133">Transmembrane helix</keyword>
<proteinExistence type="predicted"/>
<dbReference type="GO" id="GO:0020037">
    <property type="term" value="F:heme binding"/>
    <property type="evidence" value="ECO:0007669"/>
    <property type="project" value="InterPro"/>
</dbReference>